<name>J9GA33_9ZZZZ</name>
<sequence>MPSTEPPLQSCDTVSSFRRTPSPYCRIHTVLRADGITFRSEPQDGRPPNEADHKADERPHNTL</sequence>
<feature type="compositionally biased region" description="Basic and acidic residues" evidence="1">
    <location>
        <begin position="41"/>
        <end position="63"/>
    </location>
</feature>
<dbReference type="AlphaFoldDB" id="J9GA33"/>
<evidence type="ECO:0000313" key="2">
    <source>
        <dbReference type="EMBL" id="EJW98612.1"/>
    </source>
</evidence>
<organism evidence="2">
    <name type="scientific">gut metagenome</name>
    <dbReference type="NCBI Taxonomy" id="749906"/>
    <lineage>
        <taxon>unclassified sequences</taxon>
        <taxon>metagenomes</taxon>
        <taxon>organismal metagenomes</taxon>
    </lineage>
</organism>
<feature type="region of interest" description="Disordered" evidence="1">
    <location>
        <begin position="36"/>
        <end position="63"/>
    </location>
</feature>
<proteinExistence type="predicted"/>
<accession>J9GA33</accession>
<protein>
    <submittedName>
        <fullName evidence="2">Uncharacterized protein</fullName>
    </submittedName>
</protein>
<comment type="caution">
    <text evidence="2">The sequence shown here is derived from an EMBL/GenBank/DDBJ whole genome shotgun (WGS) entry which is preliminary data.</text>
</comment>
<reference evidence="2" key="1">
    <citation type="journal article" date="2012" name="PLoS ONE">
        <title>Gene sets for utilization of primary and secondary nutrition supplies in the distal gut of endangered iberian lynx.</title>
        <authorList>
            <person name="Alcaide M."/>
            <person name="Messina E."/>
            <person name="Richter M."/>
            <person name="Bargiela R."/>
            <person name="Peplies J."/>
            <person name="Huws S.A."/>
            <person name="Newbold C.J."/>
            <person name="Golyshin P.N."/>
            <person name="Simon M.A."/>
            <person name="Lopez G."/>
            <person name="Yakimov M.M."/>
            <person name="Ferrer M."/>
        </authorList>
    </citation>
    <scope>NUCLEOTIDE SEQUENCE</scope>
</reference>
<gene>
    <name evidence="2" type="ORF">EVA_13282</name>
</gene>
<dbReference type="EMBL" id="AMCI01004188">
    <property type="protein sequence ID" value="EJW98612.1"/>
    <property type="molecule type" value="Genomic_DNA"/>
</dbReference>
<evidence type="ECO:0000256" key="1">
    <source>
        <dbReference type="SAM" id="MobiDB-lite"/>
    </source>
</evidence>